<evidence type="ECO:0000313" key="2">
    <source>
        <dbReference type="EMBL" id="EAS00468.2"/>
    </source>
</evidence>
<dbReference type="InterPro" id="IPR004344">
    <property type="entry name" value="TTL/TTLL_fam"/>
</dbReference>
<dbReference type="eggNOG" id="KOG2157">
    <property type="taxonomic scope" value="Eukaryota"/>
</dbReference>
<keyword evidence="3" id="KW-1185">Reference proteome</keyword>
<dbReference type="OrthoDB" id="202825at2759"/>
<dbReference type="RefSeq" id="XP_001020713.2">
    <property type="nucleotide sequence ID" value="XM_001020713.2"/>
</dbReference>
<dbReference type="SUPFAM" id="SSF56059">
    <property type="entry name" value="Glutathione synthetase ATP-binding domain-like"/>
    <property type="match status" value="1"/>
</dbReference>
<evidence type="ECO:0000313" key="3">
    <source>
        <dbReference type="Proteomes" id="UP000009168"/>
    </source>
</evidence>
<dbReference type="STRING" id="312017.Q23VB4"/>
<sequence>MSYFGVQIPKKPQTSEISSRKRIRISQKQDLNLLEKDQKNQKEITQSFISQNDLQSPKEIGISQQYSIYGIKQKHEKEFNRKNIFSNSNIQNDQAPSTKNNISVQKISKTMNNFFKENQQTGEKKGSTFYSPVTQILQPKNSVQINPKRNIYGYLVSPQPKQLSNIFQSSQLVFGDNKVFVKQQTSRVSYSTKEESDRPRSYAGYKSFTTLLTSKSRIEENDKSNNQTKAQLSQPAPYKFIIGKGNNSELVRKVMSKKQGWVECTGHYVYYNFNWQSVSSLVKFDRMKSSEHHTYLVNHFEFHREITQKDRLIKNISNYSKLNQINQFDITPLTFIFNFDQDSFDSEMEDFLSFFLSKSTTPAVEMIAIEILRRKNYYRNSQMKSSQILNSARTKISYNQVSNHSCLFRGKNIWIFKPSDTNRGRGIKLFNSVQQLLSILQEYAESTIPKSYKMDYNGIKKISLNRQFVIQKYIEQPLLINQRKFDIRMWAMMTYDFQVYIFKEGYIRTASEKYDLQENNFNDLIIHLTNNAIQKTDERYQKFEFGNQLSFNNLEKYFKDSKINCNFRQKILPKMKEYIVFTLDSIKNKINQFDRKFCFEIFGYDFVIDNQLNPWLIEVNTNPCLEESSPLLQQLIPRMLDDAFKLTVDKYFPVKSDFFKEDALVNPTVYKVDGYYDYENMWEQNPSFDYYLLKKKKEIKIN</sequence>
<dbReference type="PANTHER" id="PTHR46069">
    <property type="entry name" value="TUBULIN TYROSINE LIGASE"/>
    <property type="match status" value="1"/>
</dbReference>
<reference evidence="3" key="1">
    <citation type="journal article" date="2006" name="PLoS Biol.">
        <title>Macronuclear genome sequence of the ciliate Tetrahymena thermophila, a model eukaryote.</title>
        <authorList>
            <person name="Eisen J.A."/>
            <person name="Coyne R.S."/>
            <person name="Wu M."/>
            <person name="Wu D."/>
            <person name="Thiagarajan M."/>
            <person name="Wortman J.R."/>
            <person name="Badger J.H."/>
            <person name="Ren Q."/>
            <person name="Amedeo P."/>
            <person name="Jones K.M."/>
            <person name="Tallon L.J."/>
            <person name="Delcher A.L."/>
            <person name="Salzberg S.L."/>
            <person name="Silva J.C."/>
            <person name="Haas B.J."/>
            <person name="Majoros W.H."/>
            <person name="Farzad M."/>
            <person name="Carlton J.M."/>
            <person name="Smith R.K. Jr."/>
            <person name="Garg J."/>
            <person name="Pearlman R.E."/>
            <person name="Karrer K.M."/>
            <person name="Sun L."/>
            <person name="Manning G."/>
            <person name="Elde N.C."/>
            <person name="Turkewitz A.P."/>
            <person name="Asai D.J."/>
            <person name="Wilkes D.E."/>
            <person name="Wang Y."/>
            <person name="Cai H."/>
            <person name="Collins K."/>
            <person name="Stewart B.A."/>
            <person name="Lee S.R."/>
            <person name="Wilamowska K."/>
            <person name="Weinberg Z."/>
            <person name="Ruzzo W.L."/>
            <person name="Wloga D."/>
            <person name="Gaertig J."/>
            <person name="Frankel J."/>
            <person name="Tsao C.-C."/>
            <person name="Gorovsky M.A."/>
            <person name="Keeling P.J."/>
            <person name="Waller R.F."/>
            <person name="Patron N.J."/>
            <person name="Cherry J.M."/>
            <person name="Stover N.A."/>
            <person name="Krieger C.J."/>
            <person name="del Toro C."/>
            <person name="Ryder H.F."/>
            <person name="Williamson S.C."/>
            <person name="Barbeau R.A."/>
            <person name="Hamilton E.P."/>
            <person name="Orias E."/>
        </authorList>
    </citation>
    <scope>NUCLEOTIDE SEQUENCE [LARGE SCALE GENOMIC DNA]</scope>
    <source>
        <strain evidence="3">SB210</strain>
    </source>
</reference>
<accession>Q23VB4</accession>
<name>Q23VB4_TETTS</name>
<dbReference type="HOGENOM" id="CLU_749039_0_0_1"/>
<dbReference type="EMBL" id="GG662614">
    <property type="protein sequence ID" value="EAS00468.2"/>
    <property type="molecule type" value="Genomic_DNA"/>
</dbReference>
<protein>
    <submittedName>
        <fullName evidence="2">Tubulin-tyrosine ligase family protein</fullName>
    </submittedName>
</protein>
<dbReference type="GeneID" id="7826985"/>
<dbReference type="PROSITE" id="PS51221">
    <property type="entry name" value="TTL"/>
    <property type="match status" value="1"/>
</dbReference>
<dbReference type="Pfam" id="PF03133">
    <property type="entry name" value="TTL"/>
    <property type="match status" value="1"/>
</dbReference>
<dbReference type="Proteomes" id="UP000009168">
    <property type="component" value="Unassembled WGS sequence"/>
</dbReference>
<dbReference type="AlphaFoldDB" id="Q23VB4"/>
<evidence type="ECO:0000256" key="1">
    <source>
        <dbReference type="SAM" id="MobiDB-lite"/>
    </source>
</evidence>
<proteinExistence type="predicted"/>
<dbReference type="Gene3D" id="3.30.470.20">
    <property type="entry name" value="ATP-grasp fold, B domain"/>
    <property type="match status" value="1"/>
</dbReference>
<dbReference type="GO" id="GO:0016874">
    <property type="term" value="F:ligase activity"/>
    <property type="evidence" value="ECO:0007669"/>
    <property type="project" value="UniProtKB-KW"/>
</dbReference>
<organism evidence="2 3">
    <name type="scientific">Tetrahymena thermophila (strain SB210)</name>
    <dbReference type="NCBI Taxonomy" id="312017"/>
    <lineage>
        <taxon>Eukaryota</taxon>
        <taxon>Sar</taxon>
        <taxon>Alveolata</taxon>
        <taxon>Ciliophora</taxon>
        <taxon>Intramacronucleata</taxon>
        <taxon>Oligohymenophorea</taxon>
        <taxon>Hymenostomatida</taxon>
        <taxon>Tetrahymenina</taxon>
        <taxon>Tetrahymenidae</taxon>
        <taxon>Tetrahymena</taxon>
    </lineage>
</organism>
<feature type="region of interest" description="Disordered" evidence="1">
    <location>
        <begin position="1"/>
        <end position="21"/>
    </location>
</feature>
<dbReference type="InParanoid" id="Q23VB4"/>
<gene>
    <name evidence="2" type="ORF">TTHERM_01295310</name>
</gene>
<keyword evidence="2" id="KW-0436">Ligase</keyword>
<dbReference type="KEGG" id="tet:TTHERM_01295310"/>
<dbReference type="PANTHER" id="PTHR46069:SF1">
    <property type="entry name" value="CHROMOSOME UNDETERMINED SCAFFOLD_125, WHOLE GENOME SHOTGUN SEQUENCE"/>
    <property type="match status" value="1"/>
</dbReference>